<accession>A0A328D5I6</accession>
<feature type="domain" description="NmrA-like" evidence="3">
    <location>
        <begin position="6"/>
        <end position="307"/>
    </location>
</feature>
<keyword evidence="5" id="KW-1185">Reference proteome</keyword>
<evidence type="ECO:0000256" key="1">
    <source>
        <dbReference type="ARBA" id="ARBA00022857"/>
    </source>
</evidence>
<evidence type="ECO:0000256" key="2">
    <source>
        <dbReference type="ARBA" id="ARBA00023002"/>
    </source>
</evidence>
<keyword evidence="2" id="KW-0560">Oxidoreductase</keyword>
<dbReference type="InterPro" id="IPR036291">
    <property type="entry name" value="NAD(P)-bd_dom_sf"/>
</dbReference>
<keyword evidence="1" id="KW-0521">NADP</keyword>
<gene>
    <name evidence="4" type="ORF">DM860_003241</name>
</gene>
<dbReference type="PANTHER" id="PTHR43349">
    <property type="entry name" value="PINORESINOL REDUCTASE-RELATED"/>
    <property type="match status" value="1"/>
</dbReference>
<proteinExistence type="predicted"/>
<dbReference type="Gene3D" id="3.40.50.720">
    <property type="entry name" value="NAD(P)-binding Rossmann-like Domain"/>
    <property type="match status" value="1"/>
</dbReference>
<dbReference type="EMBL" id="NQVE01000200">
    <property type="protein sequence ID" value="RAL39708.1"/>
    <property type="molecule type" value="Genomic_DNA"/>
</dbReference>
<dbReference type="InterPro" id="IPR008030">
    <property type="entry name" value="NmrA-like"/>
</dbReference>
<dbReference type="InterPro" id="IPR050608">
    <property type="entry name" value="NmrA-type/Isoflavone_red_sf"/>
</dbReference>
<dbReference type="AlphaFoldDB" id="A0A328D5I6"/>
<dbReference type="Pfam" id="PF05368">
    <property type="entry name" value="NmrA"/>
    <property type="match status" value="1"/>
</dbReference>
<comment type="caution">
    <text evidence="4">The sequence shown here is derived from an EMBL/GenBank/DDBJ whole genome shotgun (WGS) entry which is preliminary data.</text>
</comment>
<reference evidence="4 5" key="1">
    <citation type="submission" date="2018-06" db="EMBL/GenBank/DDBJ databases">
        <title>The Genome of Cuscuta australis (Dodder) Provides Insight into the Evolution of Plant Parasitism.</title>
        <authorList>
            <person name="Liu H."/>
        </authorList>
    </citation>
    <scope>NUCLEOTIDE SEQUENCE [LARGE SCALE GENOMIC DNA]</scope>
    <source>
        <strain evidence="5">cv. Yunnan</strain>
        <tissue evidence="4">Vines</tissue>
    </source>
</reference>
<protein>
    <recommendedName>
        <fullName evidence="3">NmrA-like domain-containing protein</fullName>
    </recommendedName>
</protein>
<dbReference type="CDD" id="cd05259">
    <property type="entry name" value="PCBER_SDR_a"/>
    <property type="match status" value="1"/>
</dbReference>
<dbReference type="GO" id="GO:0016491">
    <property type="term" value="F:oxidoreductase activity"/>
    <property type="evidence" value="ECO:0007669"/>
    <property type="project" value="UniProtKB-KW"/>
</dbReference>
<dbReference type="Proteomes" id="UP000249390">
    <property type="component" value="Unassembled WGS sequence"/>
</dbReference>
<evidence type="ECO:0000313" key="5">
    <source>
        <dbReference type="Proteomes" id="UP000249390"/>
    </source>
</evidence>
<sequence>MEVKQEKSKILIIGVSGRLGFELAKASLGASHPTFGLVRDSAHSDLQKSQKLHLLSDSGVTLLKGSLQDEETLIEAIKLVDVVICAVSSKQVPDQKLLLAAIKKAGCCKRFIPSEFGMDPYKTRISNMDNNFYSNKAEIRRLVEAEGIPYTSICCNFFTSYLLPSLIQPGLKTPPRNKVTIFGDGTAKGVFVKESDVAAFTISTVDDPRTLNKVVYLMPAGNVCSMNELVAIWESKINKKLDKEYLSEDELLTKIKETPYPDNMEMVFIYSAFVKGDQTYFDVESAGGLEGTRLYPHVKYTTVSEFLDTLL</sequence>
<name>A0A328D5I6_9ASTE</name>
<dbReference type="PANTHER" id="PTHR43349:SF34">
    <property type="entry name" value="PINORESINOL-LARICIRESINOL REDUCTASE 3-RELATED"/>
    <property type="match status" value="1"/>
</dbReference>
<dbReference type="SUPFAM" id="SSF51735">
    <property type="entry name" value="NAD(P)-binding Rossmann-fold domains"/>
    <property type="match status" value="1"/>
</dbReference>
<evidence type="ECO:0000259" key="3">
    <source>
        <dbReference type="Pfam" id="PF05368"/>
    </source>
</evidence>
<dbReference type="Gene3D" id="3.90.25.10">
    <property type="entry name" value="UDP-galactose 4-epimerase, domain 1"/>
    <property type="match status" value="1"/>
</dbReference>
<organism evidence="4 5">
    <name type="scientific">Cuscuta australis</name>
    <dbReference type="NCBI Taxonomy" id="267555"/>
    <lineage>
        <taxon>Eukaryota</taxon>
        <taxon>Viridiplantae</taxon>
        <taxon>Streptophyta</taxon>
        <taxon>Embryophyta</taxon>
        <taxon>Tracheophyta</taxon>
        <taxon>Spermatophyta</taxon>
        <taxon>Magnoliopsida</taxon>
        <taxon>eudicotyledons</taxon>
        <taxon>Gunneridae</taxon>
        <taxon>Pentapetalae</taxon>
        <taxon>asterids</taxon>
        <taxon>lamiids</taxon>
        <taxon>Solanales</taxon>
        <taxon>Convolvulaceae</taxon>
        <taxon>Cuscuteae</taxon>
        <taxon>Cuscuta</taxon>
        <taxon>Cuscuta subgen. Grammica</taxon>
        <taxon>Cuscuta sect. Cleistogrammica</taxon>
    </lineage>
</organism>
<evidence type="ECO:0000313" key="4">
    <source>
        <dbReference type="EMBL" id="RAL39708.1"/>
    </source>
</evidence>
<dbReference type="InterPro" id="IPR045312">
    <property type="entry name" value="PCBER-like"/>
</dbReference>